<dbReference type="AlphaFoldDB" id="A0A2S3HCT5"/>
<dbReference type="Proteomes" id="UP000243499">
    <property type="component" value="Chromosome 3"/>
</dbReference>
<feature type="domain" description="F-box protein AT5G49610-like beta-propeller" evidence="2">
    <location>
        <begin position="155"/>
        <end position="279"/>
    </location>
</feature>
<name>A0A2S3HCT5_9POAL</name>
<reference evidence="3" key="1">
    <citation type="submission" date="2018-04" db="EMBL/GenBank/DDBJ databases">
        <title>WGS assembly of Panicum hallii.</title>
        <authorList>
            <person name="Lovell J."/>
            <person name="Jenkins J."/>
            <person name="Lowry D."/>
            <person name="Mamidi S."/>
            <person name="Sreedasyam A."/>
            <person name="Weng X."/>
            <person name="Barry K."/>
            <person name="Bonette J."/>
            <person name="Campitelli B."/>
            <person name="Daum C."/>
            <person name="Gordon S."/>
            <person name="Gould B."/>
            <person name="Lipzen A."/>
            <person name="Macqueen A."/>
            <person name="Palacio-Mejia J."/>
            <person name="Plott C."/>
            <person name="Shakirov E."/>
            <person name="Shu S."/>
            <person name="Yoshinaga Y."/>
            <person name="Zane M."/>
            <person name="Rokhsar D."/>
            <person name="Grimwood J."/>
            <person name="Schmutz J."/>
            <person name="Juenger T."/>
        </authorList>
    </citation>
    <scope>NUCLEOTIDE SEQUENCE [LARGE SCALE GENOMIC DNA]</scope>
    <source>
        <strain evidence="3">FIL2</strain>
    </source>
</reference>
<dbReference type="Gramene" id="PAN19996">
    <property type="protein sequence ID" value="PAN19996"/>
    <property type="gene ID" value="PAHAL_3G312200"/>
</dbReference>
<evidence type="ECO:0000259" key="1">
    <source>
        <dbReference type="Pfam" id="PF12937"/>
    </source>
</evidence>
<dbReference type="EMBL" id="CM008048">
    <property type="protein sequence ID" value="PAN19996.1"/>
    <property type="molecule type" value="Genomic_DNA"/>
</dbReference>
<dbReference type="Pfam" id="PF23635">
    <property type="entry name" value="Beta-prop_AT5G49610-like"/>
    <property type="match status" value="1"/>
</dbReference>
<evidence type="ECO:0000313" key="3">
    <source>
        <dbReference type="EMBL" id="PAN19996.1"/>
    </source>
</evidence>
<dbReference type="PANTHER" id="PTHR32133:SF134">
    <property type="entry name" value="OS05G0320100 PROTEIN"/>
    <property type="match status" value="1"/>
</dbReference>
<sequence>MSEAPRSSPAPANLPDDNNIFWEILLRLPPLPSSLPRASLVCKRWRRLLSDTRFLRRFRAHHKTPPQLGFFTQSFTEPLFVPTLSAPDRIPSARFSLPQPTSIGWILIGCRHGFAAFLDMTRWEAVVWEPVTGSHFRIAFRPEVKSDDDHYIFNENLACARLYESEPGKWGDISSVTMQPSMSLRFSPGVLVRNTVCWHLRFGDILEFCLDTKTLALIQKPEGTYFTEQSSVRVVRTEDRELGLAVVSKLSIQLWGRKANSNGVVGWVLQITVQLEKLLRLKPLRKVWLTRIIGFDEDSIEILLFAAHRMFMVQLESMQFKELAVISCTTEYYPYRSFYAAVGGGDDGGEILNNT</sequence>
<feature type="domain" description="F-box" evidence="1">
    <location>
        <begin position="14"/>
        <end position="58"/>
    </location>
</feature>
<dbReference type="SUPFAM" id="SSF81383">
    <property type="entry name" value="F-box domain"/>
    <property type="match status" value="1"/>
</dbReference>
<dbReference type="InterPro" id="IPR036047">
    <property type="entry name" value="F-box-like_dom_sf"/>
</dbReference>
<proteinExistence type="predicted"/>
<gene>
    <name evidence="3" type="ORF">PAHAL_3G312200</name>
</gene>
<dbReference type="InterPro" id="IPR001810">
    <property type="entry name" value="F-box_dom"/>
</dbReference>
<dbReference type="Pfam" id="PF12937">
    <property type="entry name" value="F-box-like"/>
    <property type="match status" value="1"/>
</dbReference>
<organism evidence="3">
    <name type="scientific">Panicum hallii</name>
    <dbReference type="NCBI Taxonomy" id="206008"/>
    <lineage>
        <taxon>Eukaryota</taxon>
        <taxon>Viridiplantae</taxon>
        <taxon>Streptophyta</taxon>
        <taxon>Embryophyta</taxon>
        <taxon>Tracheophyta</taxon>
        <taxon>Spermatophyta</taxon>
        <taxon>Magnoliopsida</taxon>
        <taxon>Liliopsida</taxon>
        <taxon>Poales</taxon>
        <taxon>Poaceae</taxon>
        <taxon>PACMAD clade</taxon>
        <taxon>Panicoideae</taxon>
        <taxon>Panicodae</taxon>
        <taxon>Paniceae</taxon>
        <taxon>Panicinae</taxon>
        <taxon>Panicum</taxon>
        <taxon>Panicum sect. Panicum</taxon>
    </lineage>
</organism>
<dbReference type="InterPro" id="IPR056594">
    <property type="entry name" value="AT5G49610-like_b-prop"/>
</dbReference>
<dbReference type="Gene3D" id="1.20.1280.50">
    <property type="match status" value="1"/>
</dbReference>
<accession>A0A2S3HCT5</accession>
<dbReference type="PANTHER" id="PTHR32133">
    <property type="entry name" value="OS07G0120400 PROTEIN"/>
    <property type="match status" value="1"/>
</dbReference>
<evidence type="ECO:0000259" key="2">
    <source>
        <dbReference type="Pfam" id="PF23635"/>
    </source>
</evidence>
<protein>
    <submittedName>
        <fullName evidence="3">Uncharacterized protein</fullName>
    </submittedName>
</protein>